<gene>
    <name evidence="1" type="ORF">FKW44_014699</name>
</gene>
<protein>
    <submittedName>
        <fullName evidence="1">Uncharacterized protein</fullName>
    </submittedName>
</protein>
<accession>A0A7T8GZI4</accession>
<proteinExistence type="predicted"/>
<reference evidence="2" key="1">
    <citation type="submission" date="2021-01" db="EMBL/GenBank/DDBJ databases">
        <title>Caligus Genome Assembly.</title>
        <authorList>
            <person name="Gallardo-Escarate C."/>
        </authorList>
    </citation>
    <scope>NUCLEOTIDE SEQUENCE [LARGE SCALE GENOMIC DNA]</scope>
</reference>
<sequence length="140" mass="15875">MSRVNCNLEFKNQSYNACMDDFNNASFLSNPTRLELLMNRAQTLVQQSTELSRNEIEMLNALKSALINSVDDMISTIDAEIAKIQELRCNTIKHAQALIQEGFNTIQPDEDELKGFSSELQFFISDLDSFQECVPGTSRK</sequence>
<name>A0A7T8GZI4_CALRO</name>
<dbReference type="AlphaFoldDB" id="A0A7T8GZI4"/>
<dbReference type="Proteomes" id="UP000595437">
    <property type="component" value="Chromosome 9"/>
</dbReference>
<organism evidence="1 2">
    <name type="scientific">Caligus rogercresseyi</name>
    <name type="common">Sea louse</name>
    <dbReference type="NCBI Taxonomy" id="217165"/>
    <lineage>
        <taxon>Eukaryota</taxon>
        <taxon>Metazoa</taxon>
        <taxon>Ecdysozoa</taxon>
        <taxon>Arthropoda</taxon>
        <taxon>Crustacea</taxon>
        <taxon>Multicrustacea</taxon>
        <taxon>Hexanauplia</taxon>
        <taxon>Copepoda</taxon>
        <taxon>Siphonostomatoida</taxon>
        <taxon>Caligidae</taxon>
        <taxon>Caligus</taxon>
    </lineage>
</organism>
<evidence type="ECO:0000313" key="2">
    <source>
        <dbReference type="Proteomes" id="UP000595437"/>
    </source>
</evidence>
<dbReference type="OrthoDB" id="10337890at2759"/>
<dbReference type="EMBL" id="CP045898">
    <property type="protein sequence ID" value="QQP40597.1"/>
    <property type="molecule type" value="Genomic_DNA"/>
</dbReference>
<keyword evidence="2" id="KW-1185">Reference proteome</keyword>
<evidence type="ECO:0000313" key="1">
    <source>
        <dbReference type="EMBL" id="QQP40597.1"/>
    </source>
</evidence>